<dbReference type="CDD" id="cd05707">
    <property type="entry name" value="S1_Rrp5_repeat_sc11"/>
    <property type="match status" value="1"/>
</dbReference>
<feature type="domain" description="S1 motif" evidence="6">
    <location>
        <begin position="881"/>
        <end position="950"/>
    </location>
</feature>
<dbReference type="InterPro" id="IPR048059">
    <property type="entry name" value="Rrp5_S1_rpt_hs1_sc1"/>
</dbReference>
<evidence type="ECO:0000256" key="5">
    <source>
        <dbReference type="SAM" id="MobiDB-lite"/>
    </source>
</evidence>
<feature type="domain" description="S1 motif" evidence="6">
    <location>
        <begin position="789"/>
        <end position="855"/>
    </location>
</feature>
<dbReference type="InterPro" id="IPR057302">
    <property type="entry name" value="Rrp5_S1"/>
</dbReference>
<evidence type="ECO:0000256" key="2">
    <source>
        <dbReference type="ARBA" id="ARBA00022552"/>
    </source>
</evidence>
<feature type="domain" description="S1 motif" evidence="6">
    <location>
        <begin position="244"/>
        <end position="313"/>
    </location>
</feature>
<evidence type="ECO:0000313" key="8">
    <source>
        <dbReference type="Proteomes" id="UP001140091"/>
    </source>
</evidence>
<keyword evidence="4" id="KW-0539">Nucleus</keyword>
<feature type="compositionally biased region" description="Low complexity" evidence="5">
    <location>
        <begin position="1114"/>
        <end position="1141"/>
    </location>
</feature>
<feature type="domain" description="S1 motif" evidence="6">
    <location>
        <begin position="693"/>
        <end position="766"/>
    </location>
</feature>
<dbReference type="Gene3D" id="2.40.50.140">
    <property type="entry name" value="Nucleic acid-binding proteins"/>
    <property type="match status" value="7"/>
</dbReference>
<dbReference type="GO" id="GO:0032040">
    <property type="term" value="C:small-subunit processome"/>
    <property type="evidence" value="ECO:0007669"/>
    <property type="project" value="TreeGrafter"/>
</dbReference>
<feature type="compositionally biased region" description="Basic and acidic residues" evidence="5">
    <location>
        <begin position="65"/>
        <end position="77"/>
    </location>
</feature>
<proteinExistence type="predicted"/>
<dbReference type="SUPFAM" id="SSF50249">
    <property type="entry name" value="Nucleic acid-binding proteins"/>
    <property type="match status" value="9"/>
</dbReference>
<dbReference type="GO" id="GO:0003723">
    <property type="term" value="F:RNA binding"/>
    <property type="evidence" value="ECO:0007669"/>
    <property type="project" value="TreeGrafter"/>
</dbReference>
<dbReference type="SMART" id="SM00316">
    <property type="entry name" value="S1"/>
    <property type="match status" value="10"/>
</dbReference>
<feature type="compositionally biased region" description="Acidic residues" evidence="5">
    <location>
        <begin position="1070"/>
        <end position="1113"/>
    </location>
</feature>
<dbReference type="PROSITE" id="PS50126">
    <property type="entry name" value="S1"/>
    <property type="match status" value="10"/>
</dbReference>
<dbReference type="FunFam" id="2.40.50.140:FF:000155">
    <property type="entry name" value="rRNA biogenesis protein RRP5"/>
    <property type="match status" value="1"/>
</dbReference>
<dbReference type="PANTHER" id="PTHR23270:SF10">
    <property type="entry name" value="PROTEIN RRP5 HOMOLOG"/>
    <property type="match status" value="1"/>
</dbReference>
<keyword evidence="2" id="KW-0698">rRNA processing</keyword>
<dbReference type="EMBL" id="JANBPK010001142">
    <property type="protein sequence ID" value="KAJ2925627.1"/>
    <property type="molecule type" value="Genomic_DNA"/>
</dbReference>
<protein>
    <recommendedName>
        <fullName evidence="6">S1 motif domain-containing protein</fullName>
    </recommendedName>
</protein>
<feature type="compositionally biased region" description="Acidic residues" evidence="5">
    <location>
        <begin position="1152"/>
        <end position="1168"/>
    </location>
</feature>
<evidence type="ECO:0000256" key="4">
    <source>
        <dbReference type="ARBA" id="ARBA00023242"/>
    </source>
</evidence>
<dbReference type="SUPFAM" id="SSF48452">
    <property type="entry name" value="TPR-like"/>
    <property type="match status" value="1"/>
</dbReference>
<dbReference type="GO" id="GO:0006364">
    <property type="term" value="P:rRNA processing"/>
    <property type="evidence" value="ECO:0007669"/>
    <property type="project" value="UniProtKB-KW"/>
</dbReference>
<dbReference type="PANTHER" id="PTHR23270">
    <property type="entry name" value="PROGRAMMED CELL DEATH PROTEIN 11 PRE-RRNA PROCESSING PROTEIN RRP5"/>
    <property type="match status" value="1"/>
</dbReference>
<feature type="compositionally biased region" description="Basic and acidic residues" evidence="5">
    <location>
        <begin position="87"/>
        <end position="97"/>
    </location>
</feature>
<comment type="subcellular location">
    <subcellularLocation>
        <location evidence="1">Nucleus</location>
        <location evidence="1">Nucleolus</location>
    </subcellularLocation>
</comment>
<feature type="domain" description="S1 motif" evidence="6">
    <location>
        <begin position="968"/>
        <end position="1039"/>
    </location>
</feature>
<sequence length="1468" mass="162476">MVCKKRVLEEPSSSRESKKPKNFDAPSTQPTTLITADEIDFPRGGGTALTALEVKATRAEGFKEANAELFDEKEGKAKSGKKKKKRKTEEVSGATEKKSDKIRIEHLNYKRLNVGMKIMGQIVGILPLALLVSLPNQLLAHVPITDISSQYTSRLERMEEEMDTSDNEDEAEPGTSRLPELGQIFKIGQYVRAVVSATHAPGSSDPSGLFKSRDEVAKACRRVELSLLPKQVNEGVQKGDLKAGFTLTAAVQSIEDHGYILDLGVPGVDGFISFKDIKSTDSEECPRLSIGQIIETTVVKLSSNQRSCTVSIDPTTFKSSSNSEVTSVNSVLPGALVQALVTEVSSEGAVLQLLGFFDGTVDRIHLRHEGKALKVGQKVKGRVLYQYSADPPRFAVAMSRHLVDLDVRRVPADDGMLVSVPERYPLGTVLDSVKVVKIESERGLYLEVGPGFEGFVHISHVSDDHLPSLANSGPWKLDTLHRGRVTGYHGFDGMLQISLKPSIFEHEFLQLTDFKAGQLVKATIKTVSDSSLFVSLPGNIDAVVWPNHFADIRLKHPAKRFKPGANIKCKVLVVDPERKRIALTAKKTLLESDLPVVSKFEDARPGVVAHGVVFRVSEKHVMVEFFNNLKALVPIKEASDTPNIKLADAFPIGRVVRVQIMSADSEQNRIIASVRQALVSKEPIPDVSAVEIGDSVEGAIIEVHAEHVLVSLEPSRVRALVSIKNLANHRKLSPAQVHASLRVGDPLDELVVVTRNPEKGIVIAAKKPKARPTLPAKGQPIKIDTVTVGQLVGGRVTRHTRHGTLVKITSQIGGIIYPTDTSDNYDSPFLPLDSIIRAAVLSVDKDRRQLTLSTRESRLHPDKEHVIVDREIGSISDLAVGDTVRGYIKNIAEHGLFVTVGRGVDARVQIRELFDEFVKEWKPKFKENQLVKGRVLSADVEKNKVELTFKSGNLKRETAKSAADLKEGQKVAGAIRRIEDYGLFIDIEGTKLHGLCHKSQLSDNPEADVKEALQGFRVGDRVKAKVIGTEKGRISLSLKPSLFDEEDFEEGGSSDEEPMEKSFGVANDEDEAMSSDVEEDEFPSDSGEEDGNEDQAEDEDDDDDDEMQIDIDESVPTFVQSSTTVPSTTSSSKPVPSLTLSGGFQWFGESQASDDEESGDELSDDSDHEAESSKKKKKKRKEIEKDLTADMHTKTPETNSDFERLLLGSPNSSYLWIQYMSFQLQISEVDKAREIGRRAVKTISFREEQERLNVWIALLNVENLYGTDESIEGTFKDAARANDSKTIHLRLAAIYDQSGKHERAEEQFKRTAKKFGKSCKVWTLFGEHFLKLGKLEEARNLLSRSMQSLEKRKPDVKTVSRFAQMEYKLGDPERGRTLFEGIVDSHPKRWDLWAVYIDMEAGQKDIQTVRNLMTRVLALKMTSYKAKAFFKKWLDIEKRIGDEDGITAVKAKAIDWTQRAASGPDAVS</sequence>
<feature type="compositionally biased region" description="Basic and acidic residues" evidence="5">
    <location>
        <begin position="1"/>
        <end position="22"/>
    </location>
</feature>
<dbReference type="InterPro" id="IPR012340">
    <property type="entry name" value="NA-bd_OB-fold"/>
</dbReference>
<evidence type="ECO:0000256" key="1">
    <source>
        <dbReference type="ARBA" id="ARBA00004604"/>
    </source>
</evidence>
<feature type="domain" description="S1 motif" evidence="6">
    <location>
        <begin position="517"/>
        <end position="586"/>
    </location>
</feature>
<dbReference type="SMART" id="SM00386">
    <property type="entry name" value="HAT"/>
    <property type="match status" value="4"/>
</dbReference>
<accession>A0A9W8MDC1</accession>
<feature type="region of interest" description="Disordered" evidence="5">
    <location>
        <begin position="65"/>
        <end position="97"/>
    </location>
</feature>
<dbReference type="CDD" id="cd05708">
    <property type="entry name" value="S1_Rrp5_repeat_sc12"/>
    <property type="match status" value="1"/>
</dbReference>
<evidence type="ECO:0000256" key="3">
    <source>
        <dbReference type="ARBA" id="ARBA00022737"/>
    </source>
</evidence>
<feature type="region of interest" description="Disordered" evidence="5">
    <location>
        <begin position="1070"/>
        <end position="1196"/>
    </location>
</feature>
<feature type="domain" description="S1 motif" evidence="6">
    <location>
        <begin position="427"/>
        <end position="500"/>
    </location>
</feature>
<feature type="domain" description="S1 motif" evidence="6">
    <location>
        <begin position="115"/>
        <end position="195"/>
    </location>
</feature>
<dbReference type="InterPro" id="IPR011990">
    <property type="entry name" value="TPR-like_helical_dom_sf"/>
</dbReference>
<dbReference type="CDD" id="cd05693">
    <property type="entry name" value="S1_Rrp5_repeat_hs1_sc1"/>
    <property type="match status" value="1"/>
</dbReference>
<dbReference type="Pfam" id="PF23459">
    <property type="entry name" value="S1_RRP5"/>
    <property type="match status" value="1"/>
</dbReference>
<dbReference type="Proteomes" id="UP001140091">
    <property type="component" value="Unassembled WGS sequence"/>
</dbReference>
<feature type="domain" description="S1 motif" evidence="6">
    <location>
        <begin position="606"/>
        <end position="675"/>
    </location>
</feature>
<reference evidence="7" key="1">
    <citation type="submission" date="2022-06" db="EMBL/GenBank/DDBJ databases">
        <title>Genome Sequence of Candolleomyces eurysporus.</title>
        <authorList>
            <person name="Buettner E."/>
        </authorList>
    </citation>
    <scope>NUCLEOTIDE SEQUENCE</scope>
    <source>
        <strain evidence="7">VTCC 930004</strain>
    </source>
</reference>
<name>A0A9W8MDC1_9AGAR</name>
<dbReference type="Pfam" id="PF00575">
    <property type="entry name" value="S1"/>
    <property type="match status" value="4"/>
</dbReference>
<keyword evidence="8" id="KW-1185">Reference proteome</keyword>
<feature type="non-terminal residue" evidence="7">
    <location>
        <position position="1468"/>
    </location>
</feature>
<dbReference type="FunFam" id="2.40.50.140:FF:000148">
    <property type="entry name" value="protein RRP5 homolog isoform X1"/>
    <property type="match status" value="1"/>
</dbReference>
<dbReference type="Gene3D" id="1.25.40.10">
    <property type="entry name" value="Tetratricopeptide repeat domain"/>
    <property type="match status" value="1"/>
</dbReference>
<dbReference type="InterPro" id="IPR003107">
    <property type="entry name" value="HAT"/>
</dbReference>
<comment type="caution">
    <text evidence="7">The sequence shown here is derived from an EMBL/GenBank/DDBJ whole genome shotgun (WGS) entry which is preliminary data.</text>
</comment>
<feature type="region of interest" description="Disordered" evidence="5">
    <location>
        <begin position="1"/>
        <end position="31"/>
    </location>
</feature>
<dbReference type="CDD" id="cd05697">
    <property type="entry name" value="S1_Rrp5_repeat_hs5"/>
    <property type="match status" value="1"/>
</dbReference>
<feature type="compositionally biased region" description="Basic and acidic residues" evidence="5">
    <location>
        <begin position="1181"/>
        <end position="1195"/>
    </location>
</feature>
<dbReference type="InterPro" id="IPR045209">
    <property type="entry name" value="Rrp5"/>
</dbReference>
<gene>
    <name evidence="7" type="ORF">H1R20_g11468</name>
</gene>
<organism evidence="7 8">
    <name type="scientific">Candolleomyces eurysporus</name>
    <dbReference type="NCBI Taxonomy" id="2828524"/>
    <lineage>
        <taxon>Eukaryota</taxon>
        <taxon>Fungi</taxon>
        <taxon>Dikarya</taxon>
        <taxon>Basidiomycota</taxon>
        <taxon>Agaricomycotina</taxon>
        <taxon>Agaricomycetes</taxon>
        <taxon>Agaricomycetidae</taxon>
        <taxon>Agaricales</taxon>
        <taxon>Agaricineae</taxon>
        <taxon>Psathyrellaceae</taxon>
        <taxon>Candolleomyces</taxon>
    </lineage>
</organism>
<dbReference type="InterPro" id="IPR057301">
    <property type="entry name" value="Rrp5_OB_4th"/>
</dbReference>
<feature type="domain" description="S1 motif" evidence="6">
    <location>
        <begin position="334"/>
        <end position="401"/>
    </location>
</feature>
<evidence type="ECO:0000313" key="7">
    <source>
        <dbReference type="EMBL" id="KAJ2925627.1"/>
    </source>
</evidence>
<dbReference type="CDD" id="cd05696">
    <property type="entry name" value="S1_Rrp5_repeat_hs4"/>
    <property type="match status" value="1"/>
</dbReference>
<dbReference type="InterPro" id="IPR003029">
    <property type="entry name" value="S1_domain"/>
</dbReference>
<keyword evidence="3" id="KW-0677">Repeat</keyword>
<dbReference type="Pfam" id="PF24685">
    <property type="entry name" value="OB_RRP5_4th"/>
    <property type="match status" value="1"/>
</dbReference>
<dbReference type="OrthoDB" id="412781at2759"/>
<evidence type="ECO:0000259" key="6">
    <source>
        <dbReference type="PROSITE" id="PS50126"/>
    </source>
</evidence>
<dbReference type="FunFam" id="2.40.50.140:FF:000103">
    <property type="entry name" value="protein RRP5 homolog"/>
    <property type="match status" value="3"/>
</dbReference>